<evidence type="ECO:0000313" key="11">
    <source>
        <dbReference type="EMBL" id="PWV99661.1"/>
    </source>
</evidence>
<evidence type="ECO:0000256" key="8">
    <source>
        <dbReference type="ARBA" id="ARBA00023315"/>
    </source>
</evidence>
<keyword evidence="12" id="KW-1185">Reference proteome</keyword>
<keyword evidence="7 9" id="KW-0472">Membrane</keyword>
<dbReference type="InterPro" id="IPR051085">
    <property type="entry name" value="MB_O-acyltransferase"/>
</dbReference>
<sequence>MLFNTYSFIFVFLPITAIVYFVLGRLRLTIAAKCWLAAASIFFYGYWDYRYVPLIIASIAFNYTIGRLLGARSADDTVRIAGTRRLAVLTAGLAINLLLLAYYKYADFFLQNFADATGAHISLLHITLPLGISFFTFTQIAYLVDVYKEKAREANLIQYILFVTFFPHLIAGPILHHSEMMPQFDRLRSKLWNWRNAASGLYLFVLGLFKKVVVADTLAGYANDGFATATQFVESWTASLAYTFQLYFDFSGYTDMAIGLALIFNIRLPQNFNSPYKALNIQDFWRRWHMTLSRFLREYIYIPLGGNRKGEIRMLMNLMITFLLGGLWHGAGWTFLFWGFLHGGAQIVQRLWSRYGSGMPKWLSWFITFQFVNFAWIFFRADSWTEAIRIIRGMLGLSGIALTSYRLELVAFPILLIMVLLPCVLLLRNSGERELSFRPSWQAAALIGFIFIYSLLYFNQISTFLYFNF</sequence>
<keyword evidence="4 9" id="KW-0808">Transferase</keyword>
<dbReference type="EMBL" id="QGTQ01000013">
    <property type="protein sequence ID" value="PWV99661.1"/>
    <property type="molecule type" value="Genomic_DNA"/>
</dbReference>
<feature type="transmembrane region" description="Helical" evidence="10">
    <location>
        <begin position="439"/>
        <end position="458"/>
    </location>
</feature>
<keyword evidence="8 9" id="KW-0012">Acyltransferase</keyword>
<keyword evidence="6 10" id="KW-1133">Transmembrane helix</keyword>
<feature type="transmembrane region" description="Helical" evidence="10">
    <location>
        <begin position="362"/>
        <end position="379"/>
    </location>
</feature>
<name>A0A2V2YUS7_9BACL</name>
<keyword evidence="3 9" id="KW-1003">Cell membrane</keyword>
<evidence type="ECO:0000256" key="1">
    <source>
        <dbReference type="ARBA" id="ARBA00004651"/>
    </source>
</evidence>
<proteinExistence type="inferred from homology"/>
<reference evidence="11 12" key="1">
    <citation type="submission" date="2018-05" db="EMBL/GenBank/DDBJ databases">
        <title>Genomic Encyclopedia of Type Strains, Phase III (KMG-III): the genomes of soil and plant-associated and newly described type strains.</title>
        <authorList>
            <person name="Whitman W."/>
        </authorList>
    </citation>
    <scope>NUCLEOTIDE SEQUENCE [LARGE SCALE GENOMIC DNA]</scope>
    <source>
        <strain evidence="11 12">CECT 5696</strain>
    </source>
</reference>
<dbReference type="GO" id="GO:0016746">
    <property type="term" value="F:acyltransferase activity"/>
    <property type="evidence" value="ECO:0007669"/>
    <property type="project" value="UniProtKB-KW"/>
</dbReference>
<dbReference type="Pfam" id="PF03062">
    <property type="entry name" value="MBOAT"/>
    <property type="match status" value="1"/>
</dbReference>
<comment type="caution">
    <text evidence="11">The sequence shown here is derived from an EMBL/GenBank/DDBJ whole genome shotgun (WGS) entry which is preliminary data.</text>
</comment>
<feature type="transmembrane region" description="Helical" evidence="10">
    <location>
        <begin position="156"/>
        <end position="176"/>
    </location>
</feature>
<feature type="transmembrane region" description="Helical" evidence="10">
    <location>
        <begin position="123"/>
        <end position="144"/>
    </location>
</feature>
<feature type="transmembrane region" description="Helical" evidence="10">
    <location>
        <begin position="409"/>
        <end position="427"/>
    </location>
</feature>
<dbReference type="InterPro" id="IPR028362">
    <property type="entry name" value="AlgI"/>
</dbReference>
<evidence type="ECO:0000256" key="2">
    <source>
        <dbReference type="ARBA" id="ARBA00010323"/>
    </source>
</evidence>
<keyword evidence="5 10" id="KW-0812">Transmembrane</keyword>
<comment type="subcellular location">
    <subcellularLocation>
        <location evidence="1">Cell membrane</location>
        <topology evidence="1">Multi-pass membrane protein</topology>
    </subcellularLocation>
</comment>
<dbReference type="GO" id="GO:0042121">
    <property type="term" value="P:alginic acid biosynthetic process"/>
    <property type="evidence" value="ECO:0007669"/>
    <property type="project" value="InterPro"/>
</dbReference>
<gene>
    <name evidence="11" type="ORF">DFQ01_11334</name>
</gene>
<evidence type="ECO:0000256" key="4">
    <source>
        <dbReference type="ARBA" id="ARBA00022679"/>
    </source>
</evidence>
<feature type="transmembrane region" description="Helical" evidence="10">
    <location>
        <begin position="6"/>
        <end position="23"/>
    </location>
</feature>
<dbReference type="InterPro" id="IPR024194">
    <property type="entry name" value="Ac/AlaTfrase_AlgI/DltB"/>
</dbReference>
<dbReference type="PIRSF" id="PIRSF500217">
    <property type="entry name" value="AlgI"/>
    <property type="match status" value="1"/>
</dbReference>
<comment type="similarity">
    <text evidence="2 9">Belongs to the membrane-bound acyltransferase family.</text>
</comment>
<dbReference type="PANTHER" id="PTHR13285:SF23">
    <property type="entry name" value="TEICHOIC ACID D-ALANYLTRANSFERASE"/>
    <property type="match status" value="1"/>
</dbReference>
<dbReference type="AlphaFoldDB" id="A0A2V2YUS7"/>
<protein>
    <submittedName>
        <fullName evidence="11">D-alanyl-lipoteichoic acid acyltransferase DltB (MBOAT superfamily)</fullName>
    </submittedName>
</protein>
<feature type="transmembrane region" description="Helical" evidence="10">
    <location>
        <begin position="53"/>
        <end position="74"/>
    </location>
</feature>
<organism evidence="11 12">
    <name type="scientific">Paenibacillus cellulosilyticus</name>
    <dbReference type="NCBI Taxonomy" id="375489"/>
    <lineage>
        <taxon>Bacteria</taxon>
        <taxon>Bacillati</taxon>
        <taxon>Bacillota</taxon>
        <taxon>Bacilli</taxon>
        <taxon>Bacillales</taxon>
        <taxon>Paenibacillaceae</taxon>
        <taxon>Paenibacillus</taxon>
    </lineage>
</organism>
<dbReference type="RefSeq" id="WP_110045051.1">
    <property type="nucleotide sequence ID" value="NZ_CP054612.1"/>
</dbReference>
<evidence type="ECO:0000256" key="6">
    <source>
        <dbReference type="ARBA" id="ARBA00022989"/>
    </source>
</evidence>
<evidence type="ECO:0000256" key="10">
    <source>
        <dbReference type="SAM" id="Phobius"/>
    </source>
</evidence>
<dbReference type="Proteomes" id="UP000246635">
    <property type="component" value="Unassembled WGS sequence"/>
</dbReference>
<dbReference type="GO" id="GO:0005886">
    <property type="term" value="C:plasma membrane"/>
    <property type="evidence" value="ECO:0007669"/>
    <property type="project" value="UniProtKB-SubCell"/>
</dbReference>
<dbReference type="OrthoDB" id="9805788at2"/>
<dbReference type="InterPro" id="IPR004299">
    <property type="entry name" value="MBOAT_fam"/>
</dbReference>
<feature type="transmembrane region" description="Helical" evidence="10">
    <location>
        <begin position="318"/>
        <end position="342"/>
    </location>
</feature>
<evidence type="ECO:0000256" key="9">
    <source>
        <dbReference type="PIRNR" id="PIRNR016636"/>
    </source>
</evidence>
<evidence type="ECO:0000313" key="12">
    <source>
        <dbReference type="Proteomes" id="UP000246635"/>
    </source>
</evidence>
<feature type="transmembrane region" description="Helical" evidence="10">
    <location>
        <begin position="86"/>
        <end position="103"/>
    </location>
</feature>
<evidence type="ECO:0000256" key="3">
    <source>
        <dbReference type="ARBA" id="ARBA00022475"/>
    </source>
</evidence>
<evidence type="ECO:0000256" key="7">
    <source>
        <dbReference type="ARBA" id="ARBA00023136"/>
    </source>
</evidence>
<dbReference type="PANTHER" id="PTHR13285">
    <property type="entry name" value="ACYLTRANSFERASE"/>
    <property type="match status" value="1"/>
</dbReference>
<accession>A0A2V2YUS7</accession>
<dbReference type="PIRSF" id="PIRSF016636">
    <property type="entry name" value="AlgI_DltB"/>
    <property type="match status" value="1"/>
</dbReference>
<evidence type="ECO:0000256" key="5">
    <source>
        <dbReference type="ARBA" id="ARBA00022692"/>
    </source>
</evidence>